<protein>
    <recommendedName>
        <fullName evidence="4">DUF3784 domain-containing protein</fullName>
    </recommendedName>
</protein>
<keyword evidence="1" id="KW-0812">Transmembrane</keyword>
<keyword evidence="3" id="KW-1185">Reference proteome</keyword>
<evidence type="ECO:0000256" key="1">
    <source>
        <dbReference type="SAM" id="Phobius"/>
    </source>
</evidence>
<dbReference type="Proteomes" id="UP000516160">
    <property type="component" value="Chromosome"/>
</dbReference>
<feature type="transmembrane region" description="Helical" evidence="1">
    <location>
        <begin position="56"/>
        <end position="73"/>
    </location>
</feature>
<keyword evidence="1" id="KW-1133">Transmembrane helix</keyword>
<keyword evidence="1" id="KW-0472">Membrane</keyword>
<name>A0A7G9W6X5_ALKCA</name>
<evidence type="ECO:0000313" key="3">
    <source>
        <dbReference type="Proteomes" id="UP000516160"/>
    </source>
</evidence>
<gene>
    <name evidence="2" type="ORF">HYG86_06450</name>
</gene>
<organism evidence="2 3">
    <name type="scientific">Alkalicella caledoniensis</name>
    <dbReference type="NCBI Taxonomy" id="2731377"/>
    <lineage>
        <taxon>Bacteria</taxon>
        <taxon>Bacillati</taxon>
        <taxon>Bacillota</taxon>
        <taxon>Clostridia</taxon>
        <taxon>Eubacteriales</taxon>
        <taxon>Proteinivoracaceae</taxon>
        <taxon>Alkalicella</taxon>
    </lineage>
</organism>
<dbReference type="RefSeq" id="WP_213168127.1">
    <property type="nucleotide sequence ID" value="NZ_CP058559.1"/>
</dbReference>
<sequence>MTFLEILSEQYVQLGIFILILVGLLLNFCIKMELIKQGIYKKVYKQRRIDWEKFKGGVWVIGIAGLFLARHFYSWNFWITFLAFFIFVGLTQVFSGLFLSNRSWKSRKYWD</sequence>
<feature type="transmembrane region" description="Helical" evidence="1">
    <location>
        <begin position="12"/>
        <end position="35"/>
    </location>
</feature>
<dbReference type="AlphaFoldDB" id="A0A7G9W6X5"/>
<dbReference type="EMBL" id="CP058559">
    <property type="protein sequence ID" value="QNO14437.1"/>
    <property type="molecule type" value="Genomic_DNA"/>
</dbReference>
<evidence type="ECO:0008006" key="4">
    <source>
        <dbReference type="Google" id="ProtNLM"/>
    </source>
</evidence>
<dbReference type="KEGG" id="acae:HYG86_06450"/>
<accession>A0A7G9W6X5</accession>
<evidence type="ECO:0000313" key="2">
    <source>
        <dbReference type="EMBL" id="QNO14437.1"/>
    </source>
</evidence>
<feature type="transmembrane region" description="Helical" evidence="1">
    <location>
        <begin position="79"/>
        <end position="99"/>
    </location>
</feature>
<proteinExistence type="predicted"/>
<reference evidence="2 3" key="1">
    <citation type="submission" date="2020-07" db="EMBL/GenBank/DDBJ databases">
        <title>Alkalicella. sp. LB2 genome.</title>
        <authorList>
            <person name="Postec A."/>
            <person name="Quemeneur M."/>
        </authorList>
    </citation>
    <scope>NUCLEOTIDE SEQUENCE [LARGE SCALE GENOMIC DNA]</scope>
    <source>
        <strain evidence="2 3">LB2</strain>
    </source>
</reference>